<accession>A0A9D2RLG3</accession>
<comment type="caution">
    <text evidence="10">The sequence shown here is derived from an EMBL/GenBank/DDBJ whole genome shotgun (WGS) entry which is preliminary data.</text>
</comment>
<dbReference type="PROSITE" id="PS00137">
    <property type="entry name" value="SUBTILASE_HIS"/>
    <property type="match status" value="1"/>
</dbReference>
<dbReference type="Pfam" id="PF18425">
    <property type="entry name" value="CspB_prodomain"/>
    <property type="match status" value="1"/>
</dbReference>
<evidence type="ECO:0000256" key="3">
    <source>
        <dbReference type="ARBA" id="ARBA00022801"/>
    </source>
</evidence>
<dbReference type="PROSITE" id="PS00138">
    <property type="entry name" value="SUBTILASE_SER"/>
    <property type="match status" value="1"/>
</dbReference>
<dbReference type="PROSITE" id="PS00136">
    <property type="entry name" value="SUBTILASE_ASP"/>
    <property type="match status" value="1"/>
</dbReference>
<dbReference type="Gene3D" id="2.60.120.1290">
    <property type="match status" value="1"/>
</dbReference>
<dbReference type="PRINTS" id="PR00723">
    <property type="entry name" value="SUBTILISIN"/>
</dbReference>
<sequence length="566" mass="61203">MDSQKRENLLNMALDATPKERMESAALGTGYDFEERTWELIVRCSGDLTPLREMGVQVKELLGGYAVLKAFEGLVDEITRLPQILYMEKPKLLYFAVNGGRSASCLTKVQSGGLGLTGAGVLVAVIDSGIDYFHQDFRKEDGTTRILELWDQEKGIYSQEQINEALRAGTRQEGLQIVPSVDLSGHGTAVAGIAAGNGRESGGLYRGVAWESPLLVVRLGAASPGNFPRTTQLMEAMDYVVRKAGELSMPAAVNLSFGNTYGSHDGTSLLETFLDTAADNGRMVVCVGTGNEGTAGGHVSGRLEEGREKRVELSVAEYETEFSIQLWKSYTDEFDIVLVTPSGQESGPVSRRLGLQTFRYGRTRVLLYYGEPKPYSPAQEIYFLFQPEEDYVDSGIWTIRLIPGRLVTGEYQLWLPSQSALNPATRFLASTPDGTLTIPSTARGVISVGAYNDSYQSYAAFSGRGLLDQRGGNKPDLAAPGVDIVTARAGGGYEAVTGTSFAAPFVTGSGALMMEWGILQGNDPYLYGEKVKAYLRRGARQLPGFDAFPNPQVGYGALCVADSLPS</sequence>
<dbReference type="AlphaFoldDB" id="A0A9D2RLG3"/>
<dbReference type="GO" id="GO:0004252">
    <property type="term" value="F:serine-type endopeptidase activity"/>
    <property type="evidence" value="ECO:0007669"/>
    <property type="project" value="UniProtKB-UniRule"/>
</dbReference>
<dbReference type="CDD" id="cd07478">
    <property type="entry name" value="Peptidases_S8_CspA-like"/>
    <property type="match status" value="1"/>
</dbReference>
<organism evidence="10 11">
    <name type="scientific">Candidatus Enterocloster faecavium</name>
    <dbReference type="NCBI Taxonomy" id="2838560"/>
    <lineage>
        <taxon>Bacteria</taxon>
        <taxon>Bacillati</taxon>
        <taxon>Bacillota</taxon>
        <taxon>Clostridia</taxon>
        <taxon>Lachnospirales</taxon>
        <taxon>Lachnospiraceae</taxon>
        <taxon>Enterocloster</taxon>
    </lineage>
</organism>
<dbReference type="Pfam" id="PF00082">
    <property type="entry name" value="Peptidase_S8"/>
    <property type="match status" value="2"/>
</dbReference>
<dbReference type="EMBL" id="DWYS01000094">
    <property type="protein sequence ID" value="HJB07763.1"/>
    <property type="molecule type" value="Genomic_DNA"/>
</dbReference>
<keyword evidence="2 6" id="KW-0645">Protease</keyword>
<evidence type="ECO:0000313" key="10">
    <source>
        <dbReference type="EMBL" id="HJB07763.1"/>
    </source>
</evidence>
<evidence type="ECO:0000313" key="11">
    <source>
        <dbReference type="Proteomes" id="UP000886804"/>
    </source>
</evidence>
<dbReference type="InterPro" id="IPR041365">
    <property type="entry name" value="CspB_prodomain"/>
</dbReference>
<evidence type="ECO:0000256" key="5">
    <source>
        <dbReference type="PIRSR" id="PIRSR615500-1"/>
    </source>
</evidence>
<feature type="domain" description="Peptidase S8/S53" evidence="8">
    <location>
        <begin position="118"/>
        <end position="293"/>
    </location>
</feature>
<protein>
    <submittedName>
        <fullName evidence="10">S8 family serine peptidase</fullName>
    </submittedName>
</protein>
<dbReference type="InterPro" id="IPR034045">
    <property type="entry name" value="Pep_S8_CspA-like"/>
</dbReference>
<keyword evidence="3 6" id="KW-0378">Hydrolase</keyword>
<reference evidence="10" key="2">
    <citation type="submission" date="2021-04" db="EMBL/GenBank/DDBJ databases">
        <authorList>
            <person name="Gilroy R."/>
        </authorList>
    </citation>
    <scope>NUCLEOTIDE SEQUENCE</scope>
    <source>
        <strain evidence="10">CHK188-4685</strain>
    </source>
</reference>
<dbReference type="Proteomes" id="UP000886804">
    <property type="component" value="Unassembled WGS sequence"/>
</dbReference>
<feature type="active site" description="Charge relay system" evidence="5 6">
    <location>
        <position position="500"/>
    </location>
</feature>
<dbReference type="Gene3D" id="3.30.70.2980">
    <property type="match status" value="1"/>
</dbReference>
<dbReference type="PANTHER" id="PTHR43806:SF11">
    <property type="entry name" value="CEREVISIN-RELATED"/>
    <property type="match status" value="1"/>
</dbReference>
<dbReference type="InterPro" id="IPR050131">
    <property type="entry name" value="Peptidase_S8_subtilisin-like"/>
</dbReference>
<evidence type="ECO:0000259" key="9">
    <source>
        <dbReference type="Pfam" id="PF18425"/>
    </source>
</evidence>
<proteinExistence type="inferred from homology"/>
<dbReference type="PROSITE" id="PS51892">
    <property type="entry name" value="SUBTILASE"/>
    <property type="match status" value="1"/>
</dbReference>
<dbReference type="Gene3D" id="3.40.50.200">
    <property type="entry name" value="Peptidase S8/S53 domain"/>
    <property type="match status" value="1"/>
</dbReference>
<dbReference type="InterPro" id="IPR023828">
    <property type="entry name" value="Peptidase_S8_Ser-AS"/>
</dbReference>
<dbReference type="PIRSF" id="PIRSF037894">
    <property type="entry name" value="Subtilisin_rel_CspABC"/>
    <property type="match status" value="1"/>
</dbReference>
<evidence type="ECO:0000256" key="2">
    <source>
        <dbReference type="ARBA" id="ARBA00022670"/>
    </source>
</evidence>
<dbReference type="InterPro" id="IPR015500">
    <property type="entry name" value="Peptidase_S8_subtilisin-rel"/>
</dbReference>
<dbReference type="PANTHER" id="PTHR43806">
    <property type="entry name" value="PEPTIDASE S8"/>
    <property type="match status" value="1"/>
</dbReference>
<dbReference type="GO" id="GO:0006508">
    <property type="term" value="P:proteolysis"/>
    <property type="evidence" value="ECO:0007669"/>
    <property type="project" value="UniProtKB-KW"/>
</dbReference>
<dbReference type="InterPro" id="IPR017310">
    <property type="entry name" value="Pept_S8A_subtilisin_clostridia"/>
</dbReference>
<dbReference type="InterPro" id="IPR000209">
    <property type="entry name" value="Peptidase_S8/S53_dom"/>
</dbReference>
<evidence type="ECO:0000256" key="4">
    <source>
        <dbReference type="ARBA" id="ARBA00022825"/>
    </source>
</evidence>
<evidence type="ECO:0000256" key="7">
    <source>
        <dbReference type="RuleBase" id="RU003355"/>
    </source>
</evidence>
<evidence type="ECO:0000256" key="1">
    <source>
        <dbReference type="ARBA" id="ARBA00011073"/>
    </source>
</evidence>
<gene>
    <name evidence="10" type="ORF">H9716_07860</name>
</gene>
<name>A0A9D2RLG3_9FIRM</name>
<feature type="active site" description="Charge relay system" evidence="5 6">
    <location>
        <position position="127"/>
    </location>
</feature>
<feature type="active site" description="Charge relay system" evidence="5 6">
    <location>
        <position position="186"/>
    </location>
</feature>
<feature type="domain" description="Csp protease B prodomain" evidence="9">
    <location>
        <begin position="4"/>
        <end position="91"/>
    </location>
</feature>
<dbReference type="InterPro" id="IPR023827">
    <property type="entry name" value="Peptidase_S8_Asp-AS"/>
</dbReference>
<keyword evidence="4 6" id="KW-0720">Serine protease</keyword>
<dbReference type="InterPro" id="IPR022398">
    <property type="entry name" value="Peptidase_S8_His-AS"/>
</dbReference>
<feature type="domain" description="Peptidase S8/S53" evidence="8">
    <location>
        <begin position="434"/>
        <end position="556"/>
    </location>
</feature>
<evidence type="ECO:0000259" key="8">
    <source>
        <dbReference type="Pfam" id="PF00082"/>
    </source>
</evidence>
<dbReference type="SUPFAM" id="SSF52743">
    <property type="entry name" value="Subtilisin-like"/>
    <property type="match status" value="1"/>
</dbReference>
<reference evidence="10" key="1">
    <citation type="journal article" date="2021" name="PeerJ">
        <title>Extensive microbial diversity within the chicken gut microbiome revealed by metagenomics and culture.</title>
        <authorList>
            <person name="Gilroy R."/>
            <person name="Ravi A."/>
            <person name="Getino M."/>
            <person name="Pursley I."/>
            <person name="Horton D.L."/>
            <person name="Alikhan N.F."/>
            <person name="Baker D."/>
            <person name="Gharbi K."/>
            <person name="Hall N."/>
            <person name="Watson M."/>
            <person name="Adriaenssens E.M."/>
            <person name="Foster-Nyarko E."/>
            <person name="Jarju S."/>
            <person name="Secka A."/>
            <person name="Antonio M."/>
            <person name="Oren A."/>
            <person name="Chaudhuri R.R."/>
            <person name="La Ragione R."/>
            <person name="Hildebrand F."/>
            <person name="Pallen M.J."/>
        </authorList>
    </citation>
    <scope>NUCLEOTIDE SEQUENCE</scope>
    <source>
        <strain evidence="10">CHK188-4685</strain>
    </source>
</reference>
<evidence type="ECO:0000256" key="6">
    <source>
        <dbReference type="PROSITE-ProRule" id="PRU01240"/>
    </source>
</evidence>
<comment type="similarity">
    <text evidence="1 6 7">Belongs to the peptidase S8 family.</text>
</comment>
<dbReference type="InterPro" id="IPR036852">
    <property type="entry name" value="Peptidase_S8/S53_dom_sf"/>
</dbReference>